<keyword evidence="3" id="KW-1185">Reference proteome</keyword>
<reference evidence="3" key="1">
    <citation type="submission" date="2016-07" db="EMBL/GenBank/DDBJ databases">
        <authorList>
            <person name="Florea S."/>
            <person name="Webb J.S."/>
            <person name="Jaromczyk J."/>
            <person name="Schardl C.L."/>
        </authorList>
    </citation>
    <scope>NUCLEOTIDE SEQUENCE [LARGE SCALE GENOMIC DNA]</scope>
    <source>
        <strain evidence="3">MV-1</strain>
    </source>
</reference>
<sequence>MDVAKYDPFLAACPVIDCDHPAIQDRAQLLSNGFDNDFDITKACYEWVRDEIQHSSDFERGPVTCKASDVLAHGTGFCFAKSHLLAALLRANGVPTGLCYQRLRSGHKAYVLHGLNVVHLPRIGWYRLDARGNKPGVEAQFTPPKERLAYTGQGSGEMNFEKVWATPMTDIVTFLQGCATWQDVLDNLPDMVDM</sequence>
<dbReference type="Pfam" id="PF01841">
    <property type="entry name" value="Transglut_core"/>
    <property type="match status" value="1"/>
</dbReference>
<evidence type="ECO:0000259" key="1">
    <source>
        <dbReference type="Pfam" id="PF01841"/>
    </source>
</evidence>
<feature type="domain" description="Transglutaminase-like" evidence="1">
    <location>
        <begin position="30"/>
        <end position="130"/>
    </location>
</feature>
<accession>A0A1E5Q9B8</accession>
<comment type="caution">
    <text evidence="2">The sequence shown here is derived from an EMBL/GenBank/DDBJ whole genome shotgun (WGS) entry which is preliminary data.</text>
</comment>
<dbReference type="Proteomes" id="UP000095347">
    <property type="component" value="Unassembled WGS sequence"/>
</dbReference>
<dbReference type="AlphaFoldDB" id="A0A1E5Q9B8"/>
<dbReference type="InterPro" id="IPR002931">
    <property type="entry name" value="Transglutaminase-like"/>
</dbReference>
<organism evidence="2 3">
    <name type="scientific">Magnetovibrio blakemorei</name>
    <dbReference type="NCBI Taxonomy" id="28181"/>
    <lineage>
        <taxon>Bacteria</taxon>
        <taxon>Pseudomonadati</taxon>
        <taxon>Pseudomonadota</taxon>
        <taxon>Alphaproteobacteria</taxon>
        <taxon>Rhodospirillales</taxon>
        <taxon>Magnetovibrionaceae</taxon>
        <taxon>Magnetovibrio</taxon>
    </lineage>
</organism>
<dbReference type="Gene3D" id="3.10.620.30">
    <property type="match status" value="1"/>
</dbReference>
<name>A0A1E5Q9B8_9PROT</name>
<dbReference type="STRING" id="28181.BEN30_09130"/>
<evidence type="ECO:0000313" key="2">
    <source>
        <dbReference type="EMBL" id="OEJ67648.1"/>
    </source>
</evidence>
<dbReference type="PANTHER" id="PTHR33490:SF3">
    <property type="entry name" value="CONSERVED INTEGRAL MEMBRANE PROTEIN"/>
    <property type="match status" value="1"/>
</dbReference>
<evidence type="ECO:0000313" key="3">
    <source>
        <dbReference type="Proteomes" id="UP000095347"/>
    </source>
</evidence>
<dbReference type="SUPFAM" id="SSF54001">
    <property type="entry name" value="Cysteine proteinases"/>
    <property type="match status" value="1"/>
</dbReference>
<gene>
    <name evidence="2" type="ORF">BEN30_09130</name>
</gene>
<proteinExistence type="predicted"/>
<dbReference type="EMBL" id="MCGG01000021">
    <property type="protein sequence ID" value="OEJ67648.1"/>
    <property type="molecule type" value="Genomic_DNA"/>
</dbReference>
<dbReference type="PANTHER" id="PTHR33490">
    <property type="entry name" value="BLR5614 PROTEIN-RELATED"/>
    <property type="match status" value="1"/>
</dbReference>
<protein>
    <submittedName>
        <fullName evidence="2">Cro/Cl family transcriptional regulator</fullName>
    </submittedName>
</protein>
<dbReference type="InterPro" id="IPR038765">
    <property type="entry name" value="Papain-like_cys_pep_sf"/>
</dbReference>